<dbReference type="InterPro" id="IPR020449">
    <property type="entry name" value="Tscrpt_reg_AraC-type_HTH"/>
</dbReference>
<dbReference type="EMBL" id="CP071795">
    <property type="protein sequence ID" value="QTD36383.1"/>
    <property type="molecule type" value="Genomic_DNA"/>
</dbReference>
<name>A0ABX7SSH0_9FLAO</name>
<keyword evidence="6" id="KW-1185">Reference proteome</keyword>
<protein>
    <submittedName>
        <fullName evidence="5">Helix-turn-helix transcriptional regulator</fullName>
    </submittedName>
</protein>
<dbReference type="PROSITE" id="PS01124">
    <property type="entry name" value="HTH_ARAC_FAMILY_2"/>
    <property type="match status" value="1"/>
</dbReference>
<dbReference type="Pfam" id="PF02311">
    <property type="entry name" value="AraC_binding"/>
    <property type="match status" value="1"/>
</dbReference>
<dbReference type="PRINTS" id="PR00032">
    <property type="entry name" value="HTHARAC"/>
</dbReference>
<dbReference type="InterPro" id="IPR003313">
    <property type="entry name" value="AraC-bd"/>
</dbReference>
<evidence type="ECO:0000256" key="2">
    <source>
        <dbReference type="ARBA" id="ARBA00023125"/>
    </source>
</evidence>
<reference evidence="5 6" key="1">
    <citation type="submission" date="2021-03" db="EMBL/GenBank/DDBJ databases">
        <title>Complete genome of Polaribacter_sp.G4M1.</title>
        <authorList>
            <person name="Jeong S.W."/>
            <person name="Bae J.W."/>
        </authorList>
    </citation>
    <scope>NUCLEOTIDE SEQUENCE [LARGE SCALE GENOMIC DNA]</scope>
    <source>
        <strain evidence="5 6">G4M1</strain>
    </source>
</reference>
<dbReference type="Gene3D" id="1.10.10.60">
    <property type="entry name" value="Homeodomain-like"/>
    <property type="match status" value="2"/>
</dbReference>
<sequence>MQELDKTSTNERRIIDFEALGFECIKVLGTYNYRQMNKSLEMHTHNNMIEICFLEKGTQYYHIQGEDYRINGGDLLLTFPGEKHGTKSFPEERGRLFWLIIEVPNKNQRLLNLTRKDTKLLVESFMNLKSKRKFKGSDRLKHDLNTIYRICKHPINGLEKIKITNLLLHFLLNVLEFGNKHSNQIISKQISDICAYINSNLREPLPLEQLAHLSNLSLSHFKYKFKKEMGYSPSDYILRKKIEKAKELLLDTLNSIQDVAYNLSFSSSSYFATVFKRYTGVTPTKHIENS</sequence>
<evidence type="ECO:0000256" key="1">
    <source>
        <dbReference type="ARBA" id="ARBA00023015"/>
    </source>
</evidence>
<dbReference type="SMART" id="SM00342">
    <property type="entry name" value="HTH_ARAC"/>
    <property type="match status" value="1"/>
</dbReference>
<dbReference type="Gene3D" id="2.60.120.10">
    <property type="entry name" value="Jelly Rolls"/>
    <property type="match status" value="1"/>
</dbReference>
<dbReference type="RefSeq" id="WP_207970571.1">
    <property type="nucleotide sequence ID" value="NZ_CP071795.1"/>
</dbReference>
<feature type="domain" description="HTH araC/xylS-type" evidence="4">
    <location>
        <begin position="191"/>
        <end position="289"/>
    </location>
</feature>
<keyword evidence="2" id="KW-0238">DNA-binding</keyword>
<evidence type="ECO:0000259" key="4">
    <source>
        <dbReference type="PROSITE" id="PS01124"/>
    </source>
</evidence>
<dbReference type="InterPro" id="IPR018060">
    <property type="entry name" value="HTH_AraC"/>
</dbReference>
<dbReference type="SUPFAM" id="SSF51215">
    <property type="entry name" value="Regulatory protein AraC"/>
    <property type="match status" value="1"/>
</dbReference>
<dbReference type="Pfam" id="PF12833">
    <property type="entry name" value="HTH_18"/>
    <property type="match status" value="1"/>
</dbReference>
<keyword evidence="3" id="KW-0804">Transcription</keyword>
<evidence type="ECO:0000256" key="3">
    <source>
        <dbReference type="ARBA" id="ARBA00023163"/>
    </source>
</evidence>
<dbReference type="InterPro" id="IPR014710">
    <property type="entry name" value="RmlC-like_jellyroll"/>
</dbReference>
<accession>A0ABX7SSH0</accession>
<keyword evidence="1" id="KW-0805">Transcription regulation</keyword>
<dbReference type="PANTHER" id="PTHR43280:SF28">
    <property type="entry name" value="HTH-TYPE TRANSCRIPTIONAL ACTIVATOR RHAS"/>
    <property type="match status" value="1"/>
</dbReference>
<organism evidence="5 6">
    <name type="scientific">Polaribacter batillariae</name>
    <dbReference type="NCBI Taxonomy" id="2808900"/>
    <lineage>
        <taxon>Bacteria</taxon>
        <taxon>Pseudomonadati</taxon>
        <taxon>Bacteroidota</taxon>
        <taxon>Flavobacteriia</taxon>
        <taxon>Flavobacteriales</taxon>
        <taxon>Flavobacteriaceae</taxon>
    </lineage>
</organism>
<proteinExistence type="predicted"/>
<dbReference type="SUPFAM" id="SSF46689">
    <property type="entry name" value="Homeodomain-like"/>
    <property type="match status" value="2"/>
</dbReference>
<dbReference type="Proteomes" id="UP000663935">
    <property type="component" value="Chromosome"/>
</dbReference>
<dbReference type="InterPro" id="IPR037923">
    <property type="entry name" value="HTH-like"/>
</dbReference>
<evidence type="ECO:0000313" key="5">
    <source>
        <dbReference type="EMBL" id="QTD36383.1"/>
    </source>
</evidence>
<dbReference type="PANTHER" id="PTHR43280">
    <property type="entry name" value="ARAC-FAMILY TRANSCRIPTIONAL REGULATOR"/>
    <property type="match status" value="1"/>
</dbReference>
<gene>
    <name evidence="5" type="ORF">JL193_09440</name>
</gene>
<evidence type="ECO:0000313" key="6">
    <source>
        <dbReference type="Proteomes" id="UP000663935"/>
    </source>
</evidence>
<dbReference type="InterPro" id="IPR009057">
    <property type="entry name" value="Homeodomain-like_sf"/>
</dbReference>